<keyword evidence="4" id="KW-0798">TonB box</keyword>
<dbReference type="PANTHER" id="PTHR40980:SF5">
    <property type="entry name" value="TONB-DEPENDENT RECEPTOR"/>
    <property type="match status" value="1"/>
</dbReference>
<evidence type="ECO:0000256" key="3">
    <source>
        <dbReference type="ARBA" id="ARBA00023237"/>
    </source>
</evidence>
<evidence type="ECO:0000259" key="8">
    <source>
        <dbReference type="Pfam" id="PF07715"/>
    </source>
</evidence>
<proteinExistence type="inferred from homology"/>
<dbReference type="PANTHER" id="PTHR40980">
    <property type="entry name" value="PLUG DOMAIN-CONTAINING PROTEIN"/>
    <property type="match status" value="1"/>
</dbReference>
<keyword evidence="10" id="KW-1185">Reference proteome</keyword>
<evidence type="ECO:0000256" key="6">
    <source>
        <dbReference type="SAM" id="SignalP"/>
    </source>
</evidence>
<feature type="region of interest" description="Disordered" evidence="5">
    <location>
        <begin position="754"/>
        <end position="773"/>
    </location>
</feature>
<dbReference type="Gene3D" id="2.170.130.10">
    <property type="entry name" value="TonB-dependent receptor, plug domain"/>
    <property type="match status" value="1"/>
</dbReference>
<evidence type="ECO:0000256" key="1">
    <source>
        <dbReference type="ARBA" id="ARBA00004442"/>
    </source>
</evidence>
<dbReference type="Pfam" id="PF07715">
    <property type="entry name" value="Plug"/>
    <property type="match status" value="1"/>
</dbReference>
<dbReference type="OrthoDB" id="9768470at2"/>
<sequence length="894" mass="97421">MTTSILARLLLATSALGTVVAAAPLHAQAQPAPAQPTPADDDQDVDVSAPGAGGMDAEDIVVVGRYIPNVIRATPSVVSVLSAADMARTGEGDIAGALKRVTGLSVVGGKYVYVRGLGERYSLALLNGLPIPSPEPLKRVVPLDIFPTDLLASTMVQKSYSANFPGEFGGGVINLTTKAIPDEPFLNLSGSLSGDTVTTGQLGYTYRGSRSDWTSFDSGTRSIPTPLNAALNSGRALSRSNFTLDELKTITMSLNNEQTNLIQSNDTIPVNMSLGVTGGTAWDIGEDRLGVIGSVSWSNSWQTRGGLQQTTFGISVDGSGNQVINPDQDFRFLSTENRIQLNGLLGVGYEFGEHRIRFTNVYIRDVLKEARIQDGIDVGIGEDPVNKNYTSWFERQLFSTSLVGEFKWDSWKLGLRGTYAKSRRDSPYERMNSYRYDPVIDSYFNDLRTGGTSSTIAFSKLEDQVWAGAADVGYTLSTERPITLSAGYAYTDNSRTSTRRDFRYQSADVLPVGVSQQRPDFLLSPFNIQMFDIYLTEVSAAAGVAKYDAGLTIHAGYGQVEAELFDGFRLTAGVRYETAKQYVTPVDLFGTGEVSGSTNLDNSYWLPGVTLTWNFAEDMQGRFAISKTIARPQFRELAAQTYTDTDTDRTSFGNPYLVDSELLNVEGRYEWYIGRDERLTLGAFYKKIDKPIETISFNNGGALTTTFANAPKAELYGLEAEVQKYFELGGSGFFADRRIFASANYTFTDSKIKVSDGDTTRPPGGGGADAPASDYFRDGAPLTGQSDHVANLQLGLQNQEKLSEQTILLSYASDRVTQRGLGDTPDLIERPGVRLDFVAREEVSIGKTPLELKLEVRNILGTGYRESQTLGDSTVYNNKYDIGRLISFGITAKF</sequence>
<dbReference type="InterPro" id="IPR012910">
    <property type="entry name" value="Plug_dom"/>
</dbReference>
<dbReference type="SUPFAM" id="SSF56935">
    <property type="entry name" value="Porins"/>
    <property type="match status" value="1"/>
</dbReference>
<accession>A0A501XFW0</accession>
<dbReference type="GO" id="GO:0009279">
    <property type="term" value="C:cell outer membrane"/>
    <property type="evidence" value="ECO:0007669"/>
    <property type="project" value="UniProtKB-SubCell"/>
</dbReference>
<dbReference type="Pfam" id="PF00593">
    <property type="entry name" value="TonB_dep_Rec_b-barrel"/>
    <property type="match status" value="1"/>
</dbReference>
<comment type="caution">
    <text evidence="9">The sequence shown here is derived from an EMBL/GenBank/DDBJ whole genome shotgun (WGS) entry which is preliminary data.</text>
</comment>
<evidence type="ECO:0000313" key="9">
    <source>
        <dbReference type="EMBL" id="TPE59184.1"/>
    </source>
</evidence>
<reference evidence="9 10" key="1">
    <citation type="submission" date="2019-06" db="EMBL/GenBank/DDBJ databases">
        <authorList>
            <person name="Lee I."/>
            <person name="Jang G.I."/>
            <person name="Hwang C.Y."/>
        </authorList>
    </citation>
    <scope>NUCLEOTIDE SEQUENCE [LARGE SCALE GENOMIC DNA]</scope>
    <source>
        <strain evidence="9 10">PAMC 28131</strain>
    </source>
</reference>
<comment type="subcellular location">
    <subcellularLocation>
        <location evidence="1 4">Cell outer membrane</location>
    </subcellularLocation>
</comment>
<dbReference type="InterPro" id="IPR037066">
    <property type="entry name" value="Plug_dom_sf"/>
</dbReference>
<gene>
    <name evidence="9" type="ORF">FJQ54_14045</name>
</gene>
<feature type="chain" id="PRO_5021280592" evidence="6">
    <location>
        <begin position="30"/>
        <end position="894"/>
    </location>
</feature>
<evidence type="ECO:0000256" key="4">
    <source>
        <dbReference type="RuleBase" id="RU003357"/>
    </source>
</evidence>
<protein>
    <submittedName>
        <fullName evidence="9">TonB-dependent receptor</fullName>
    </submittedName>
</protein>
<evidence type="ECO:0000259" key="7">
    <source>
        <dbReference type="Pfam" id="PF00593"/>
    </source>
</evidence>
<evidence type="ECO:0000313" key="10">
    <source>
        <dbReference type="Proteomes" id="UP000319897"/>
    </source>
</evidence>
<keyword evidence="2 4" id="KW-0472">Membrane</keyword>
<evidence type="ECO:0000256" key="2">
    <source>
        <dbReference type="ARBA" id="ARBA00023136"/>
    </source>
</evidence>
<evidence type="ECO:0000256" key="5">
    <source>
        <dbReference type="SAM" id="MobiDB-lite"/>
    </source>
</evidence>
<dbReference type="Proteomes" id="UP000319897">
    <property type="component" value="Unassembled WGS sequence"/>
</dbReference>
<dbReference type="AlphaFoldDB" id="A0A501XFW0"/>
<keyword evidence="3" id="KW-0998">Cell outer membrane</keyword>
<feature type="signal peptide" evidence="6">
    <location>
        <begin position="1"/>
        <end position="29"/>
    </location>
</feature>
<dbReference type="EMBL" id="VFSU01000031">
    <property type="protein sequence ID" value="TPE59184.1"/>
    <property type="molecule type" value="Genomic_DNA"/>
</dbReference>
<dbReference type="InterPro" id="IPR036942">
    <property type="entry name" value="Beta-barrel_TonB_sf"/>
</dbReference>
<dbReference type="RefSeq" id="WP_140929055.1">
    <property type="nucleotide sequence ID" value="NZ_VFSU01000031.1"/>
</dbReference>
<organism evidence="9 10">
    <name type="scientific">Sandaracinobacter neustonicus</name>
    <dbReference type="NCBI Taxonomy" id="1715348"/>
    <lineage>
        <taxon>Bacteria</taxon>
        <taxon>Pseudomonadati</taxon>
        <taxon>Pseudomonadota</taxon>
        <taxon>Alphaproteobacteria</taxon>
        <taxon>Sphingomonadales</taxon>
        <taxon>Sphingosinicellaceae</taxon>
        <taxon>Sandaracinobacter</taxon>
    </lineage>
</organism>
<feature type="domain" description="TonB-dependent receptor-like beta-barrel" evidence="7">
    <location>
        <begin position="388"/>
        <end position="803"/>
    </location>
</feature>
<dbReference type="InterPro" id="IPR000531">
    <property type="entry name" value="Beta-barrel_TonB"/>
</dbReference>
<comment type="similarity">
    <text evidence="4">Belongs to the TonB-dependent receptor family.</text>
</comment>
<feature type="domain" description="TonB-dependent receptor plug" evidence="8">
    <location>
        <begin position="72"/>
        <end position="172"/>
    </location>
</feature>
<keyword evidence="6" id="KW-0732">Signal</keyword>
<name>A0A501XFW0_9SPHN</name>
<keyword evidence="9" id="KW-0675">Receptor</keyword>
<dbReference type="Gene3D" id="2.40.170.20">
    <property type="entry name" value="TonB-dependent receptor, beta-barrel domain"/>
    <property type="match status" value="1"/>
</dbReference>